<dbReference type="PROSITE" id="PS01124">
    <property type="entry name" value="HTH_ARAC_FAMILY_2"/>
    <property type="match status" value="1"/>
</dbReference>
<dbReference type="GO" id="GO:0003700">
    <property type="term" value="F:DNA-binding transcription factor activity"/>
    <property type="evidence" value="ECO:0007669"/>
    <property type="project" value="InterPro"/>
</dbReference>
<sequence>MTNPYQLKQLVPHLDPAFPFNVFDIVPPEKQIMHLHWHDDWEIVYFRQGNAVFHIGSERVRPQPGDLLFVNRGLIHTGFAEDDEKVRYAAVVFHPSLVAGSLTDAYHLQIIGPFASGKSFFPIHIAAEHPQHPSVVALVEDLIAEYDAKARGYELAIRSKLHLLLIHLLRHHDVSDGRTRVHGFDEELYGRFKELIAYVENHYADKLTVQLAASIVSLSEYHFCRTFKKITGKTFVEYVNLHRINAAERLLVDTTMPVTEIAYRVGFSSINYFSQMFKQYKRCSPSQCRKRQGGHEE</sequence>
<reference evidence="5 6" key="1">
    <citation type="submission" date="2019-05" db="EMBL/GenBank/DDBJ databases">
        <authorList>
            <person name="Narsing Rao M.P."/>
            <person name="Li W.J."/>
        </authorList>
    </citation>
    <scope>NUCLEOTIDE SEQUENCE [LARGE SCALE GENOMIC DNA]</scope>
    <source>
        <strain evidence="5 6">SYSU_K30003</strain>
    </source>
</reference>
<dbReference type="InterPro" id="IPR020449">
    <property type="entry name" value="Tscrpt_reg_AraC-type_HTH"/>
</dbReference>
<proteinExistence type="predicted"/>
<dbReference type="Proteomes" id="UP000309676">
    <property type="component" value="Unassembled WGS sequence"/>
</dbReference>
<evidence type="ECO:0000259" key="4">
    <source>
        <dbReference type="PROSITE" id="PS01124"/>
    </source>
</evidence>
<evidence type="ECO:0000313" key="6">
    <source>
        <dbReference type="Proteomes" id="UP000309676"/>
    </source>
</evidence>
<dbReference type="InterPro" id="IPR003313">
    <property type="entry name" value="AraC-bd"/>
</dbReference>
<name>A0A5R9G5K2_9BACL</name>
<comment type="caution">
    <text evidence="5">The sequence shown here is derived from an EMBL/GenBank/DDBJ whole genome shotgun (WGS) entry which is preliminary data.</text>
</comment>
<dbReference type="PANTHER" id="PTHR43280">
    <property type="entry name" value="ARAC-FAMILY TRANSCRIPTIONAL REGULATOR"/>
    <property type="match status" value="1"/>
</dbReference>
<dbReference type="EMBL" id="VCIW01000008">
    <property type="protein sequence ID" value="TLS51647.1"/>
    <property type="molecule type" value="Genomic_DNA"/>
</dbReference>
<dbReference type="PRINTS" id="PR00032">
    <property type="entry name" value="HTHARAC"/>
</dbReference>
<dbReference type="RefSeq" id="WP_138194873.1">
    <property type="nucleotide sequence ID" value="NZ_VCIW01000008.1"/>
</dbReference>
<accession>A0A5R9G5K2</accession>
<dbReference type="SMART" id="SM00342">
    <property type="entry name" value="HTH_ARAC"/>
    <property type="match status" value="1"/>
</dbReference>
<dbReference type="CDD" id="cd02208">
    <property type="entry name" value="cupin_RmlC-like"/>
    <property type="match status" value="1"/>
</dbReference>
<dbReference type="Gene3D" id="1.10.10.60">
    <property type="entry name" value="Homeodomain-like"/>
    <property type="match status" value="2"/>
</dbReference>
<dbReference type="SUPFAM" id="SSF46689">
    <property type="entry name" value="Homeodomain-like"/>
    <property type="match status" value="2"/>
</dbReference>
<dbReference type="PROSITE" id="PS00041">
    <property type="entry name" value="HTH_ARAC_FAMILY_1"/>
    <property type="match status" value="1"/>
</dbReference>
<dbReference type="InterPro" id="IPR014710">
    <property type="entry name" value="RmlC-like_jellyroll"/>
</dbReference>
<feature type="domain" description="HTH araC/xylS-type" evidence="4">
    <location>
        <begin position="193"/>
        <end position="291"/>
    </location>
</feature>
<keyword evidence="3" id="KW-0804">Transcription</keyword>
<keyword evidence="6" id="KW-1185">Reference proteome</keyword>
<dbReference type="InterPro" id="IPR018060">
    <property type="entry name" value="HTH_AraC"/>
</dbReference>
<protein>
    <submittedName>
        <fullName evidence="5">AraC family transcriptional regulator</fullName>
    </submittedName>
</protein>
<evidence type="ECO:0000256" key="1">
    <source>
        <dbReference type="ARBA" id="ARBA00023015"/>
    </source>
</evidence>
<dbReference type="InterPro" id="IPR009057">
    <property type="entry name" value="Homeodomain-like_sf"/>
</dbReference>
<gene>
    <name evidence="5" type="ORF">FE782_14185</name>
</gene>
<evidence type="ECO:0000256" key="2">
    <source>
        <dbReference type="ARBA" id="ARBA00023125"/>
    </source>
</evidence>
<dbReference type="Gene3D" id="2.60.120.10">
    <property type="entry name" value="Jelly Rolls"/>
    <property type="match status" value="1"/>
</dbReference>
<dbReference type="InterPro" id="IPR018062">
    <property type="entry name" value="HTH_AraC-typ_CS"/>
</dbReference>
<dbReference type="PANTHER" id="PTHR43280:SF28">
    <property type="entry name" value="HTH-TYPE TRANSCRIPTIONAL ACTIVATOR RHAS"/>
    <property type="match status" value="1"/>
</dbReference>
<dbReference type="InterPro" id="IPR037923">
    <property type="entry name" value="HTH-like"/>
</dbReference>
<keyword evidence="2" id="KW-0238">DNA-binding</keyword>
<organism evidence="5 6">
    <name type="scientific">Paenibacillus antri</name>
    <dbReference type="NCBI Taxonomy" id="2582848"/>
    <lineage>
        <taxon>Bacteria</taxon>
        <taxon>Bacillati</taxon>
        <taxon>Bacillota</taxon>
        <taxon>Bacilli</taxon>
        <taxon>Bacillales</taxon>
        <taxon>Paenibacillaceae</taxon>
        <taxon>Paenibacillus</taxon>
    </lineage>
</organism>
<dbReference type="Pfam" id="PF12833">
    <property type="entry name" value="HTH_18"/>
    <property type="match status" value="1"/>
</dbReference>
<dbReference type="AlphaFoldDB" id="A0A5R9G5K2"/>
<evidence type="ECO:0000256" key="3">
    <source>
        <dbReference type="ARBA" id="ARBA00023163"/>
    </source>
</evidence>
<evidence type="ECO:0000313" key="5">
    <source>
        <dbReference type="EMBL" id="TLS51647.1"/>
    </source>
</evidence>
<dbReference type="GO" id="GO:0043565">
    <property type="term" value="F:sequence-specific DNA binding"/>
    <property type="evidence" value="ECO:0007669"/>
    <property type="project" value="InterPro"/>
</dbReference>
<dbReference type="SUPFAM" id="SSF51215">
    <property type="entry name" value="Regulatory protein AraC"/>
    <property type="match status" value="1"/>
</dbReference>
<dbReference type="Pfam" id="PF02311">
    <property type="entry name" value="AraC_binding"/>
    <property type="match status" value="1"/>
</dbReference>
<dbReference type="OrthoDB" id="9791615at2"/>
<keyword evidence="1" id="KW-0805">Transcription regulation</keyword>